<evidence type="ECO:0000313" key="2">
    <source>
        <dbReference type="Proteomes" id="UP001235720"/>
    </source>
</evidence>
<protein>
    <submittedName>
        <fullName evidence="1">GIY-YIG nuclease family protein</fullName>
    </submittedName>
</protein>
<keyword evidence="2" id="KW-1185">Reference proteome</keyword>
<gene>
    <name evidence="1" type="ORF">QUG98_04410</name>
</gene>
<dbReference type="CDD" id="cd00719">
    <property type="entry name" value="GIY-YIG_SF"/>
    <property type="match status" value="1"/>
</dbReference>
<dbReference type="EMBL" id="JAUCMM010000002">
    <property type="protein sequence ID" value="MDM7887691.1"/>
    <property type="molecule type" value="Genomic_DNA"/>
</dbReference>
<comment type="caution">
    <text evidence="1">The sequence shown here is derived from an EMBL/GenBank/DDBJ whole genome shotgun (WGS) entry which is preliminary data.</text>
</comment>
<accession>A0ABT7TDP6</accession>
<reference evidence="1 2" key="1">
    <citation type="submission" date="2023-06" db="EMBL/GenBank/DDBJ databases">
        <authorList>
            <person name="Feng G."/>
            <person name="Li J."/>
            <person name="Zhu H."/>
        </authorList>
    </citation>
    <scope>NUCLEOTIDE SEQUENCE [LARGE SCALE GENOMIC DNA]</scope>
    <source>
        <strain evidence="1 2">RHCJP20</strain>
    </source>
</reference>
<evidence type="ECO:0000313" key="1">
    <source>
        <dbReference type="EMBL" id="MDM7887691.1"/>
    </source>
</evidence>
<organism evidence="1 2">
    <name type="scientific">Curtobacterium subtropicum</name>
    <dbReference type="NCBI Taxonomy" id="3055138"/>
    <lineage>
        <taxon>Bacteria</taxon>
        <taxon>Bacillati</taxon>
        <taxon>Actinomycetota</taxon>
        <taxon>Actinomycetes</taxon>
        <taxon>Micrococcales</taxon>
        <taxon>Microbacteriaceae</taxon>
        <taxon>Curtobacterium</taxon>
    </lineage>
</organism>
<dbReference type="Proteomes" id="UP001235720">
    <property type="component" value="Unassembled WGS sequence"/>
</dbReference>
<sequence length="242" mass="26777">MTNPTADESIFKGVDLTSTQLSRDVELIRKAIGEALKVEDPTQPGKPIGKAKAGIYAFFDFDGEPIYVGQTAEQFSARLGRHLTGMRSDSVAKFVLDPFEVYAVRMWPLPQVAALPRGERRARLDVYEYKVHAMLAEQSKFGAVLNEGTITPQEDVDDLPEPVTVVIVPDEIFAERAHPDVRIARRAQTISLLARHISERKVSKGLRRTLLVQSERLQDLAARRSAALAGTEDPAEAEVAED</sequence>
<proteinExistence type="predicted"/>
<dbReference type="RefSeq" id="WP_289469406.1">
    <property type="nucleotide sequence ID" value="NZ_JAUCMM010000002.1"/>
</dbReference>
<name>A0ABT7TDP6_9MICO</name>